<sequence>MAVTGGDGANTGKSGVQFGIYALVVGLLLSVAAVISFMWFFGATMASDGCHGADADYICTVEGQHWAISLPGIAFVAAAVMALTPMGCVAAFRWRPVWLWVGVPLTIGAYVAAPYIANWGRMQGVW</sequence>
<name>A0A4V3HYH0_9MYCO</name>
<feature type="transmembrane region" description="Helical" evidence="1">
    <location>
        <begin position="98"/>
        <end position="117"/>
    </location>
</feature>
<dbReference type="Proteomes" id="UP000295117">
    <property type="component" value="Unassembled WGS sequence"/>
</dbReference>
<evidence type="ECO:0008006" key="4">
    <source>
        <dbReference type="Google" id="ProtNLM"/>
    </source>
</evidence>
<feature type="transmembrane region" description="Helical" evidence="1">
    <location>
        <begin position="20"/>
        <end position="41"/>
    </location>
</feature>
<keyword evidence="1" id="KW-0812">Transmembrane</keyword>
<evidence type="ECO:0000313" key="2">
    <source>
        <dbReference type="EMBL" id="TDZ82112.1"/>
    </source>
</evidence>
<reference evidence="2 3" key="1">
    <citation type="journal article" date="2019" name="Sci. Rep.">
        <title>Extended insight into the Mycobacterium chelonae-abscessus complex through whole genome sequencing of Mycobacterium salmoniphilum outbreak and Mycobacterium salmoniphilum-like strains.</title>
        <authorList>
            <person name="Behra P.R.K."/>
            <person name="Das S."/>
            <person name="Pettersson B.M.F."/>
            <person name="Shirreff L."/>
            <person name="DuCote T."/>
            <person name="Jacobsson K.G."/>
            <person name="Ennis D.G."/>
            <person name="Kirsebom L.A."/>
        </authorList>
    </citation>
    <scope>NUCLEOTIDE SEQUENCE [LARGE SCALE GENOMIC DNA]</scope>
    <source>
        <strain evidence="2 3">DE 4585</strain>
    </source>
</reference>
<keyword evidence="1" id="KW-1133">Transmembrane helix</keyword>
<keyword evidence="1" id="KW-0472">Membrane</keyword>
<organism evidence="2 3">
    <name type="scientific">Mycobacteroides salmoniphilum</name>
    <dbReference type="NCBI Taxonomy" id="404941"/>
    <lineage>
        <taxon>Bacteria</taxon>
        <taxon>Bacillati</taxon>
        <taxon>Actinomycetota</taxon>
        <taxon>Actinomycetes</taxon>
        <taxon>Mycobacteriales</taxon>
        <taxon>Mycobacteriaceae</taxon>
        <taxon>Mycobacteroides</taxon>
    </lineage>
</organism>
<accession>A0A4V3HYH0</accession>
<feature type="transmembrane region" description="Helical" evidence="1">
    <location>
        <begin position="73"/>
        <end position="92"/>
    </location>
</feature>
<dbReference type="RefSeq" id="WP_237161256.1">
    <property type="nucleotide sequence ID" value="NZ_PECH01000007.1"/>
</dbReference>
<gene>
    <name evidence="2" type="ORF">DE4585_02641</name>
</gene>
<dbReference type="AlphaFoldDB" id="A0A4V3HYH0"/>
<comment type="caution">
    <text evidence="2">The sequence shown here is derived from an EMBL/GenBank/DDBJ whole genome shotgun (WGS) entry which is preliminary data.</text>
</comment>
<dbReference type="EMBL" id="PECH01000007">
    <property type="protein sequence ID" value="TDZ82112.1"/>
    <property type="molecule type" value="Genomic_DNA"/>
</dbReference>
<evidence type="ECO:0000256" key="1">
    <source>
        <dbReference type="SAM" id="Phobius"/>
    </source>
</evidence>
<evidence type="ECO:0000313" key="3">
    <source>
        <dbReference type="Proteomes" id="UP000295117"/>
    </source>
</evidence>
<protein>
    <recommendedName>
        <fullName evidence="4">Transmembrane protein</fullName>
    </recommendedName>
</protein>
<proteinExistence type="predicted"/>